<dbReference type="PANTHER" id="PTHR31302:SF31">
    <property type="entry name" value="PHOSPHODIESTERASE YAEI"/>
    <property type="match status" value="1"/>
</dbReference>
<dbReference type="SUPFAM" id="SSF56300">
    <property type="entry name" value="Metallo-dependent phosphatases"/>
    <property type="match status" value="1"/>
</dbReference>
<evidence type="ECO:0000256" key="1">
    <source>
        <dbReference type="ARBA" id="ARBA00022723"/>
    </source>
</evidence>
<evidence type="ECO:0000259" key="3">
    <source>
        <dbReference type="Pfam" id="PF00149"/>
    </source>
</evidence>
<evidence type="ECO:0000313" key="5">
    <source>
        <dbReference type="Proteomes" id="UP001148313"/>
    </source>
</evidence>
<keyword evidence="1" id="KW-0479">Metal-binding</keyword>
<proteinExistence type="predicted"/>
<dbReference type="InterPro" id="IPR006311">
    <property type="entry name" value="TAT_signal"/>
</dbReference>
<dbReference type="Pfam" id="PF00149">
    <property type="entry name" value="Metallophos"/>
    <property type="match status" value="1"/>
</dbReference>
<evidence type="ECO:0000313" key="4">
    <source>
        <dbReference type="EMBL" id="MDA4847064.1"/>
    </source>
</evidence>
<keyword evidence="2" id="KW-0378">Hydrolase</keyword>
<comment type="caution">
    <text evidence="4">The sequence shown here is derived from an EMBL/GenBank/DDBJ whole genome shotgun (WGS) entry which is preliminary data.</text>
</comment>
<sequence length="296" mass="31861">MISRRSFLKAMAGGVVLAGSLGGYAFGFEPRFRLVETRHRVSTPRLRALADKSGRSLRIAVLADLHACEPWMPLSRIEHIVQRTNALKPDIIVLLGDFVAGLKRFRTDLVPMQAWASALAGLDAPLGTHAILGNHDWWVDAPAVTERLVSVGIPVLENRAALIERPGGGSFWLAGLGDQLAIPQGNGRFRGVDDLEGTMAQVAEGNSPVILLAHEPDIFPQVPARVDLTLSGHTHGGQVHLPFIGAPLVPSRYGQRYAHGHIVEDNRQLIVSAGLGCSILPVRFGVPPEILIIEAG</sequence>
<feature type="domain" description="Calcineurin-like phosphoesterase" evidence="3">
    <location>
        <begin position="57"/>
        <end position="236"/>
    </location>
</feature>
<dbReference type="CDD" id="cd07385">
    <property type="entry name" value="MPP_YkuE_C"/>
    <property type="match status" value="1"/>
</dbReference>
<dbReference type="InterPro" id="IPR029052">
    <property type="entry name" value="Metallo-depent_PP-like"/>
</dbReference>
<dbReference type="RefSeq" id="WP_271090859.1">
    <property type="nucleotide sequence ID" value="NZ_JAPJZH010000010.1"/>
</dbReference>
<dbReference type="InterPro" id="IPR004843">
    <property type="entry name" value="Calcineurin-like_PHP"/>
</dbReference>
<dbReference type="InterPro" id="IPR051158">
    <property type="entry name" value="Metallophosphoesterase_sf"/>
</dbReference>
<gene>
    <name evidence="4" type="ORF">OOZ53_17015</name>
</gene>
<dbReference type="PROSITE" id="PS51318">
    <property type="entry name" value="TAT"/>
    <property type="match status" value="1"/>
</dbReference>
<dbReference type="Gene3D" id="3.60.21.10">
    <property type="match status" value="1"/>
</dbReference>
<keyword evidence="5" id="KW-1185">Reference proteome</keyword>
<reference evidence="4" key="1">
    <citation type="submission" date="2022-11" db="EMBL/GenBank/DDBJ databases">
        <title>Hoeflea poritis sp. nov., isolated from scleractinian coral Porites lutea.</title>
        <authorList>
            <person name="Zhang G."/>
            <person name="Wei Q."/>
            <person name="Cai L."/>
        </authorList>
    </citation>
    <scope>NUCLEOTIDE SEQUENCE</scope>
    <source>
        <strain evidence="4">E7-10</strain>
    </source>
</reference>
<dbReference type="Proteomes" id="UP001148313">
    <property type="component" value="Unassembled WGS sequence"/>
</dbReference>
<name>A0ABT4VQV1_9HYPH</name>
<accession>A0ABT4VQV1</accession>
<evidence type="ECO:0000256" key="2">
    <source>
        <dbReference type="ARBA" id="ARBA00022801"/>
    </source>
</evidence>
<organism evidence="4 5">
    <name type="scientific">Hoeflea poritis</name>
    <dbReference type="NCBI Taxonomy" id="2993659"/>
    <lineage>
        <taxon>Bacteria</taxon>
        <taxon>Pseudomonadati</taxon>
        <taxon>Pseudomonadota</taxon>
        <taxon>Alphaproteobacteria</taxon>
        <taxon>Hyphomicrobiales</taxon>
        <taxon>Rhizobiaceae</taxon>
        <taxon>Hoeflea</taxon>
    </lineage>
</organism>
<protein>
    <submittedName>
        <fullName evidence="4">Metallophosphoesterase</fullName>
    </submittedName>
</protein>
<dbReference type="PANTHER" id="PTHR31302">
    <property type="entry name" value="TRANSMEMBRANE PROTEIN WITH METALLOPHOSPHOESTERASE DOMAIN-RELATED"/>
    <property type="match status" value="1"/>
</dbReference>
<dbReference type="EMBL" id="JAPJZH010000010">
    <property type="protein sequence ID" value="MDA4847064.1"/>
    <property type="molecule type" value="Genomic_DNA"/>
</dbReference>